<evidence type="ECO:0000313" key="5">
    <source>
        <dbReference type="Proteomes" id="UP000184520"/>
    </source>
</evidence>
<keyword evidence="3" id="KW-0460">Magnesium</keyword>
<evidence type="ECO:0000256" key="2">
    <source>
        <dbReference type="ARBA" id="ARBA00022801"/>
    </source>
</evidence>
<evidence type="ECO:0000256" key="3">
    <source>
        <dbReference type="ARBA" id="ARBA00022842"/>
    </source>
</evidence>
<accession>A0A1M5ERG6</accession>
<dbReference type="GO" id="GO:0016787">
    <property type="term" value="F:hydrolase activity"/>
    <property type="evidence" value="ECO:0007669"/>
    <property type="project" value="UniProtKB-KW"/>
</dbReference>
<keyword evidence="5" id="KW-1185">Reference proteome</keyword>
<dbReference type="EMBL" id="FQWD01000001">
    <property type="protein sequence ID" value="SHF81903.1"/>
    <property type="molecule type" value="Genomic_DNA"/>
</dbReference>
<proteinExistence type="predicted"/>
<dbReference type="PANTHER" id="PTHR46470:SF4">
    <property type="entry name" value="5-AMINO-6-(5-PHOSPHO-D-RIBITYLAMINO)URACIL PHOSPHATASE YIGB"/>
    <property type="match status" value="1"/>
</dbReference>
<dbReference type="Gene3D" id="1.20.120.1600">
    <property type="match status" value="1"/>
</dbReference>
<dbReference type="SUPFAM" id="SSF56784">
    <property type="entry name" value="HAD-like"/>
    <property type="match status" value="1"/>
</dbReference>
<evidence type="ECO:0000256" key="1">
    <source>
        <dbReference type="ARBA" id="ARBA00001946"/>
    </source>
</evidence>
<dbReference type="OrthoDB" id="367448at2"/>
<dbReference type="Proteomes" id="UP000184520">
    <property type="component" value="Unassembled WGS sequence"/>
</dbReference>
<reference evidence="5" key="1">
    <citation type="submission" date="2016-11" db="EMBL/GenBank/DDBJ databases">
        <authorList>
            <person name="Varghese N."/>
            <person name="Submissions S."/>
        </authorList>
    </citation>
    <scope>NUCLEOTIDE SEQUENCE [LARGE SCALE GENOMIC DNA]</scope>
    <source>
        <strain evidence="5">CGMCC 1.8995</strain>
    </source>
</reference>
<dbReference type="STRING" id="634436.SAMN05216361_0509"/>
<name>A0A1M5ERG6_9ALTE</name>
<dbReference type="PANTHER" id="PTHR46470">
    <property type="entry name" value="N-ACYLNEURAMINATE-9-PHOSPHATASE"/>
    <property type="match status" value="1"/>
</dbReference>
<dbReference type="SFLD" id="SFLDS00003">
    <property type="entry name" value="Haloacid_Dehalogenase"/>
    <property type="match status" value="1"/>
</dbReference>
<dbReference type="Pfam" id="PF00702">
    <property type="entry name" value="Hydrolase"/>
    <property type="match status" value="1"/>
</dbReference>
<comment type="cofactor">
    <cofactor evidence="1">
        <name>Mg(2+)</name>
        <dbReference type="ChEBI" id="CHEBI:18420"/>
    </cofactor>
</comment>
<sequence>MQCYRPVHPVKALTFDLDDTLYNNEPVIRHADAALNQKIRNDYPALSAMTNDDWFTIKKALINKNPKLASDMGKLRWQTLFTALGKAQLPDTERAQAASELFDFFYAARSDFQVAPDIIAVMEKLAEKVPLVAITNGNVDTGKIGLAPFFSLTLHASVTRPRKPYPDMFEEAIEHLSLPPQHIMHVGDNLIKDVLGAHKVGMQTAWLACNREMDLGAEKLAVLPGVQLSSLDELLLMVD</sequence>
<dbReference type="InterPro" id="IPR006439">
    <property type="entry name" value="HAD-SF_hydro_IA"/>
</dbReference>
<evidence type="ECO:0000313" key="4">
    <source>
        <dbReference type="EMBL" id="SHF81903.1"/>
    </source>
</evidence>
<protein>
    <submittedName>
        <fullName evidence="4">Putative hydrolase of the HAD superfamily</fullName>
    </submittedName>
</protein>
<dbReference type="RefSeq" id="WP_073317321.1">
    <property type="nucleotide sequence ID" value="NZ_FQWD01000001.1"/>
</dbReference>
<dbReference type="GO" id="GO:0009231">
    <property type="term" value="P:riboflavin biosynthetic process"/>
    <property type="evidence" value="ECO:0007669"/>
    <property type="project" value="TreeGrafter"/>
</dbReference>
<organism evidence="4 5">
    <name type="scientific">Marisediminitalea aggregata</name>
    <dbReference type="NCBI Taxonomy" id="634436"/>
    <lineage>
        <taxon>Bacteria</taxon>
        <taxon>Pseudomonadati</taxon>
        <taxon>Pseudomonadota</taxon>
        <taxon>Gammaproteobacteria</taxon>
        <taxon>Alteromonadales</taxon>
        <taxon>Alteromonadaceae</taxon>
        <taxon>Marisediminitalea</taxon>
    </lineage>
</organism>
<dbReference type="NCBIfam" id="TIGR01549">
    <property type="entry name" value="HAD-SF-IA-v1"/>
    <property type="match status" value="1"/>
</dbReference>
<dbReference type="SFLD" id="SFLDG01129">
    <property type="entry name" value="C1.5:_HAD__Beta-PGM__Phosphata"/>
    <property type="match status" value="1"/>
</dbReference>
<dbReference type="InterPro" id="IPR051400">
    <property type="entry name" value="HAD-like_hydrolase"/>
</dbReference>
<dbReference type="Gene3D" id="3.40.50.1000">
    <property type="entry name" value="HAD superfamily/HAD-like"/>
    <property type="match status" value="1"/>
</dbReference>
<keyword evidence="2 4" id="KW-0378">Hydrolase</keyword>
<dbReference type="AlphaFoldDB" id="A0A1M5ERG6"/>
<gene>
    <name evidence="4" type="ORF">SAMN05216361_0509</name>
</gene>
<dbReference type="InterPro" id="IPR036412">
    <property type="entry name" value="HAD-like_sf"/>
</dbReference>
<dbReference type="InterPro" id="IPR023214">
    <property type="entry name" value="HAD_sf"/>
</dbReference>